<dbReference type="HOGENOM" id="CLU_3314916_0_0_10"/>
<name>C9LG60_9BACT</name>
<gene>
    <name evidence="1" type="ORF">GCWU000325_01201</name>
</gene>
<accession>C9LG60</accession>
<reference evidence="1" key="1">
    <citation type="submission" date="2009-09" db="EMBL/GenBank/DDBJ databases">
        <authorList>
            <person name="Weinstock G."/>
            <person name="Sodergren E."/>
            <person name="Clifton S."/>
            <person name="Fulton L."/>
            <person name="Fulton B."/>
            <person name="Courtney L."/>
            <person name="Fronick C."/>
            <person name="Harrison M."/>
            <person name="Strong C."/>
            <person name="Farmer C."/>
            <person name="Delahaunty K."/>
            <person name="Markovic C."/>
            <person name="Hall O."/>
            <person name="Minx P."/>
            <person name="Tomlinson C."/>
            <person name="Mitreva M."/>
            <person name="Nelson J."/>
            <person name="Hou S."/>
            <person name="Wollam A."/>
            <person name="Pepin K.H."/>
            <person name="Johnson M."/>
            <person name="Bhonagiri V."/>
            <person name="Nash W.E."/>
            <person name="Warren W."/>
            <person name="Chinwalla A."/>
            <person name="Mardis E.R."/>
            <person name="Wilson R.K."/>
        </authorList>
    </citation>
    <scope>NUCLEOTIDE SEQUENCE [LARGE SCALE GENOMIC DNA]</scope>
    <source>
        <strain evidence="1">ATCC 51259</strain>
    </source>
</reference>
<dbReference type="EMBL" id="ACIJ02000018">
    <property type="protein sequence ID" value="EEX71668.1"/>
    <property type="molecule type" value="Genomic_DNA"/>
</dbReference>
<comment type="caution">
    <text evidence="1">The sequence shown here is derived from an EMBL/GenBank/DDBJ whole genome shotgun (WGS) entry which is preliminary data.</text>
</comment>
<organism evidence="1 2">
    <name type="scientific">Alloprevotella tannerae ATCC 51259</name>
    <dbReference type="NCBI Taxonomy" id="626522"/>
    <lineage>
        <taxon>Bacteria</taxon>
        <taxon>Pseudomonadati</taxon>
        <taxon>Bacteroidota</taxon>
        <taxon>Bacteroidia</taxon>
        <taxon>Bacteroidales</taxon>
        <taxon>Prevotellaceae</taxon>
        <taxon>Alloprevotella</taxon>
    </lineage>
</organism>
<evidence type="ECO:0000313" key="2">
    <source>
        <dbReference type="Proteomes" id="UP000003460"/>
    </source>
</evidence>
<dbReference type="AlphaFoldDB" id="C9LG60"/>
<evidence type="ECO:0000313" key="1">
    <source>
        <dbReference type="EMBL" id="EEX71668.1"/>
    </source>
</evidence>
<sequence length="39" mass="4182">MDKKAPLSSKNGILLGFSKALRGLKAVRINCKTSLDGCF</sequence>
<keyword evidence="2" id="KW-1185">Reference proteome</keyword>
<dbReference type="Proteomes" id="UP000003460">
    <property type="component" value="Unassembled WGS sequence"/>
</dbReference>
<proteinExistence type="predicted"/>
<protein>
    <submittedName>
        <fullName evidence="1">Uncharacterized protein</fullName>
    </submittedName>
</protein>